<name>F5XRZ4_MICPN</name>
<evidence type="ECO:0000313" key="8">
    <source>
        <dbReference type="EMBL" id="BAK37207.1"/>
    </source>
</evidence>
<reference evidence="8 9" key="1">
    <citation type="submission" date="2011-05" db="EMBL/GenBank/DDBJ databases">
        <title>Whole genome sequence of Microlunatus phosphovorus NM-1.</title>
        <authorList>
            <person name="Hosoyama A."/>
            <person name="Sasaki K."/>
            <person name="Harada T."/>
            <person name="Igarashi R."/>
            <person name="Kawakoshi A."/>
            <person name="Sasagawa M."/>
            <person name="Fukada J."/>
            <person name="Nakamura S."/>
            <person name="Katano Y."/>
            <person name="Hanada S."/>
            <person name="Kamagata Y."/>
            <person name="Nakamura N."/>
            <person name="Yamazaki S."/>
            <person name="Fujita N."/>
        </authorList>
    </citation>
    <scope>NUCLEOTIDE SEQUENCE [LARGE SCALE GENOMIC DNA]</scope>
    <source>
        <strain evidence="9">ATCC 700054 / DSM 10555 / JCM 9379 / NBRC 101784 / NCIMB 13414 / VKM Ac-1990 / NM-1</strain>
    </source>
</reference>
<dbReference type="AlphaFoldDB" id="F5XRZ4"/>
<evidence type="ECO:0000256" key="3">
    <source>
        <dbReference type="ARBA" id="ARBA00022793"/>
    </source>
</evidence>
<dbReference type="Gene3D" id="3.90.1150.10">
    <property type="entry name" value="Aspartate Aminotransferase, domain 1"/>
    <property type="match status" value="1"/>
</dbReference>
<feature type="modified residue" description="N6-(pyridoxal phosphate)lysine" evidence="6">
    <location>
        <position position="290"/>
    </location>
</feature>
<evidence type="ECO:0000256" key="1">
    <source>
        <dbReference type="ARBA" id="ARBA00001933"/>
    </source>
</evidence>
<dbReference type="InterPro" id="IPR002129">
    <property type="entry name" value="PyrdxlP-dep_de-COase"/>
</dbReference>
<dbReference type="SUPFAM" id="SSF53383">
    <property type="entry name" value="PLP-dependent transferases"/>
    <property type="match status" value="1"/>
</dbReference>
<proteinExistence type="inferred from homology"/>
<dbReference type="eggNOG" id="COG0076">
    <property type="taxonomic scope" value="Bacteria"/>
</dbReference>
<organism evidence="8 9">
    <name type="scientific">Microlunatus phosphovorus (strain ATCC 700054 / DSM 10555 / JCM 9379 / NBRC 101784 / NCIMB 13414 / VKM Ac-1990 / NM-1)</name>
    <dbReference type="NCBI Taxonomy" id="1032480"/>
    <lineage>
        <taxon>Bacteria</taxon>
        <taxon>Bacillati</taxon>
        <taxon>Actinomycetota</taxon>
        <taxon>Actinomycetes</taxon>
        <taxon>Propionibacteriales</taxon>
        <taxon>Propionibacteriaceae</taxon>
        <taxon>Microlunatus</taxon>
    </lineage>
</organism>
<dbReference type="OrthoDB" id="3335676at2"/>
<keyword evidence="9" id="KW-1185">Reference proteome</keyword>
<evidence type="ECO:0000313" key="9">
    <source>
        <dbReference type="Proteomes" id="UP000007947"/>
    </source>
</evidence>
<evidence type="ECO:0000256" key="7">
    <source>
        <dbReference type="RuleBase" id="RU000382"/>
    </source>
</evidence>
<evidence type="ECO:0000256" key="2">
    <source>
        <dbReference type="ARBA" id="ARBA00009533"/>
    </source>
</evidence>
<evidence type="ECO:0000256" key="4">
    <source>
        <dbReference type="ARBA" id="ARBA00022898"/>
    </source>
</evidence>
<dbReference type="GO" id="GO:0030170">
    <property type="term" value="F:pyridoxal phosphate binding"/>
    <property type="evidence" value="ECO:0007669"/>
    <property type="project" value="InterPro"/>
</dbReference>
<dbReference type="EMBL" id="AP012204">
    <property type="protein sequence ID" value="BAK37207.1"/>
    <property type="molecule type" value="Genomic_DNA"/>
</dbReference>
<accession>F5XRZ4</accession>
<dbReference type="InterPro" id="IPR015422">
    <property type="entry name" value="PyrdxlP-dep_Trfase_small"/>
</dbReference>
<protein>
    <submittedName>
        <fullName evidence="8">Putative L-2,4-diaminobutyrate decarboxylase</fullName>
        <ecNumber evidence="8">4.1.1.-</ecNumber>
    </submittedName>
</protein>
<dbReference type="HOGENOM" id="CLU_011856_0_4_11"/>
<dbReference type="InterPro" id="IPR010977">
    <property type="entry name" value="Aromatic_deC"/>
</dbReference>
<dbReference type="Gene3D" id="3.40.640.10">
    <property type="entry name" value="Type I PLP-dependent aspartate aminotransferase-like (Major domain)"/>
    <property type="match status" value="1"/>
</dbReference>
<evidence type="ECO:0000256" key="6">
    <source>
        <dbReference type="PIRSR" id="PIRSR602129-50"/>
    </source>
</evidence>
<keyword evidence="4 6" id="KW-0663">Pyridoxal phosphate</keyword>
<keyword evidence="5 7" id="KW-0456">Lyase</keyword>
<dbReference type="GO" id="GO:0004058">
    <property type="term" value="F:aromatic-L-amino-acid decarboxylase activity"/>
    <property type="evidence" value="ECO:0007669"/>
    <property type="project" value="UniProtKB-ARBA"/>
</dbReference>
<dbReference type="RefSeq" id="WP_013865044.1">
    <property type="nucleotide sequence ID" value="NC_015635.1"/>
</dbReference>
<gene>
    <name evidence="8" type="primary">ddc</name>
    <name evidence="8" type="ordered locus">MLP_41930</name>
</gene>
<comment type="cofactor">
    <cofactor evidence="1 6 7">
        <name>pyridoxal 5'-phosphate</name>
        <dbReference type="ChEBI" id="CHEBI:597326"/>
    </cofactor>
</comment>
<dbReference type="Pfam" id="PF00282">
    <property type="entry name" value="Pyridoxal_deC"/>
    <property type="match status" value="1"/>
</dbReference>
<dbReference type="KEGG" id="mph:MLP_41930"/>
<dbReference type="InterPro" id="IPR015421">
    <property type="entry name" value="PyrdxlP-dep_Trfase_major"/>
</dbReference>
<keyword evidence="3" id="KW-0210">Decarboxylase</keyword>
<dbReference type="InterPro" id="IPR015424">
    <property type="entry name" value="PyrdxlP-dep_Trfase"/>
</dbReference>
<dbReference type="Proteomes" id="UP000007947">
    <property type="component" value="Chromosome"/>
</dbReference>
<dbReference type="EC" id="4.1.1.-" evidence="8"/>
<dbReference type="GO" id="GO:0019752">
    <property type="term" value="P:carboxylic acid metabolic process"/>
    <property type="evidence" value="ECO:0007669"/>
    <property type="project" value="InterPro"/>
</dbReference>
<dbReference type="STRING" id="1032480.MLP_41930"/>
<evidence type="ECO:0000256" key="5">
    <source>
        <dbReference type="ARBA" id="ARBA00023239"/>
    </source>
</evidence>
<comment type="similarity">
    <text evidence="2 7">Belongs to the group II decarboxylase family.</text>
</comment>
<dbReference type="PANTHER" id="PTHR11999:SF70">
    <property type="entry name" value="MIP05841P"/>
    <property type="match status" value="1"/>
</dbReference>
<sequence length="454" mass="48758">MHQADPTTDRVISSVLRYVDYRLRTDDVPLDGQVRSRAELDSCLGGVIREQGRDPDEVLDLYTSVIAPTVLSADSTRFLGFIPAAPTKASLAFDALASSASLQGISWTEASGIIAAENSVLRIIADEAGLPPSAGGCFVSGGSAGNLSALAVAREVAKSKAGDSSDGRRRTWRVVVGQSAHSSILSTLRLLEMEPLVVHTPHHRLTAEALASALAQETDLSTVAAVVATAGSANAGMIDDLAGIADLAQEFGFWLHVDGAYGGAGIFAPSLRPRFRGLERADSFIVDPHKWMFAPFDSCALLYRTPATARTVHAQRAPYLEVLHANGEWNPSDYAYHLTRRARGLPLWFSMAVHGVGAYREAIEASLCLAEATADIIKDTAGLELVCDPDLGVVLFRRLGWSTADYHDWSAALLTDQIAFAPPTTWHGETVARLAFLHPNTSMDIVKTILARMW</sequence>
<dbReference type="PANTHER" id="PTHR11999">
    <property type="entry name" value="GROUP II PYRIDOXAL-5-PHOSPHATE DECARBOXYLASE"/>
    <property type="match status" value="1"/>
</dbReference>